<accession>A0AAV9UWI7</accession>
<proteinExistence type="predicted"/>
<dbReference type="Proteomes" id="UP001375240">
    <property type="component" value="Unassembled WGS sequence"/>
</dbReference>
<dbReference type="AlphaFoldDB" id="A0AAV9UWI7"/>
<feature type="compositionally biased region" description="Basic and acidic residues" evidence="1">
    <location>
        <begin position="29"/>
        <end position="42"/>
    </location>
</feature>
<sequence>MDSGPLRTTAEALSGKPGFAFPSEEAQEEMARQLAEKKKQEGEFQTQDKTAGDSQKKEDKSAKGQ</sequence>
<reference evidence="2 3" key="1">
    <citation type="submission" date="2019-10" db="EMBL/GenBank/DDBJ databases">
        <authorList>
            <person name="Palmer J.M."/>
        </authorList>
    </citation>
    <scope>NUCLEOTIDE SEQUENCE [LARGE SCALE GENOMIC DNA]</scope>
    <source>
        <strain evidence="2 3">TWF696</strain>
    </source>
</reference>
<evidence type="ECO:0000313" key="3">
    <source>
        <dbReference type="Proteomes" id="UP001375240"/>
    </source>
</evidence>
<evidence type="ECO:0000313" key="2">
    <source>
        <dbReference type="EMBL" id="KAK6350270.1"/>
    </source>
</evidence>
<comment type="caution">
    <text evidence="2">The sequence shown here is derived from an EMBL/GenBank/DDBJ whole genome shotgun (WGS) entry which is preliminary data.</text>
</comment>
<evidence type="ECO:0000256" key="1">
    <source>
        <dbReference type="SAM" id="MobiDB-lite"/>
    </source>
</evidence>
<dbReference type="EMBL" id="JAVHNQ010000004">
    <property type="protein sequence ID" value="KAK6350270.1"/>
    <property type="molecule type" value="Genomic_DNA"/>
</dbReference>
<name>A0AAV9UWI7_9PEZI</name>
<keyword evidence="3" id="KW-1185">Reference proteome</keyword>
<gene>
    <name evidence="2" type="ORF">TWF696_006505</name>
</gene>
<protein>
    <submittedName>
        <fullName evidence="2">Uncharacterized protein</fullName>
    </submittedName>
</protein>
<organism evidence="2 3">
    <name type="scientific">Orbilia brochopaga</name>
    <dbReference type="NCBI Taxonomy" id="3140254"/>
    <lineage>
        <taxon>Eukaryota</taxon>
        <taxon>Fungi</taxon>
        <taxon>Dikarya</taxon>
        <taxon>Ascomycota</taxon>
        <taxon>Pezizomycotina</taxon>
        <taxon>Orbiliomycetes</taxon>
        <taxon>Orbiliales</taxon>
        <taxon>Orbiliaceae</taxon>
        <taxon>Orbilia</taxon>
    </lineage>
</organism>
<feature type="region of interest" description="Disordered" evidence="1">
    <location>
        <begin position="1"/>
        <end position="65"/>
    </location>
</feature>
<feature type="compositionally biased region" description="Basic and acidic residues" evidence="1">
    <location>
        <begin position="50"/>
        <end position="65"/>
    </location>
</feature>